<dbReference type="AlphaFoldDB" id="A0A840V523"/>
<protein>
    <recommendedName>
        <fullName evidence="3">Glycine zipper domain-containing protein</fullName>
    </recommendedName>
</protein>
<keyword evidence="5" id="KW-1185">Reference proteome</keyword>
<name>A0A840V523_9BACT</name>
<sequence length="169" mass="17141">MKQKIYWIFSVTTAMAICILVMGFDIALAQQSISSSLGVIPYPSKGQSPNQQNQDEGECYAWAKQQTGIDPVAVAGAPPPPSGPAVGGGERVRGAARGAVGGAAIGAIAGDTGAGAGIGAVAGTMAGGRQARQNRQSQAKQAQDAKAGMVRQFNRAFGACMEGKGYVVK</sequence>
<evidence type="ECO:0000259" key="3">
    <source>
        <dbReference type="Pfam" id="PF13488"/>
    </source>
</evidence>
<dbReference type="Proteomes" id="UP000539642">
    <property type="component" value="Unassembled WGS sequence"/>
</dbReference>
<feature type="transmembrane region" description="Helical" evidence="2">
    <location>
        <begin position="6"/>
        <end position="28"/>
    </location>
</feature>
<evidence type="ECO:0000313" key="5">
    <source>
        <dbReference type="Proteomes" id="UP000539642"/>
    </source>
</evidence>
<feature type="domain" description="Glycine zipper" evidence="3">
    <location>
        <begin position="94"/>
        <end position="133"/>
    </location>
</feature>
<organism evidence="4 5">
    <name type="scientific">Desulfoprunum benzoelyticum</name>
    <dbReference type="NCBI Taxonomy" id="1506996"/>
    <lineage>
        <taxon>Bacteria</taxon>
        <taxon>Pseudomonadati</taxon>
        <taxon>Thermodesulfobacteriota</taxon>
        <taxon>Desulfobulbia</taxon>
        <taxon>Desulfobulbales</taxon>
        <taxon>Desulfobulbaceae</taxon>
        <taxon>Desulfoprunum</taxon>
    </lineage>
</organism>
<dbReference type="Pfam" id="PF13488">
    <property type="entry name" value="Gly-zipper_Omp"/>
    <property type="match status" value="1"/>
</dbReference>
<reference evidence="4 5" key="1">
    <citation type="submission" date="2020-08" db="EMBL/GenBank/DDBJ databases">
        <title>Genomic Encyclopedia of Type Strains, Phase IV (KMG-IV): sequencing the most valuable type-strain genomes for metagenomic binning, comparative biology and taxonomic classification.</title>
        <authorList>
            <person name="Goeker M."/>
        </authorList>
    </citation>
    <scope>NUCLEOTIDE SEQUENCE [LARGE SCALE GENOMIC DNA]</scope>
    <source>
        <strain evidence="4 5">DSM 28570</strain>
    </source>
</reference>
<evidence type="ECO:0000256" key="2">
    <source>
        <dbReference type="SAM" id="Phobius"/>
    </source>
</evidence>
<feature type="region of interest" description="Disordered" evidence="1">
    <location>
        <begin position="71"/>
        <end position="90"/>
    </location>
</feature>
<accession>A0A840V523</accession>
<keyword evidence="2" id="KW-1133">Transmembrane helix</keyword>
<evidence type="ECO:0000256" key="1">
    <source>
        <dbReference type="SAM" id="MobiDB-lite"/>
    </source>
</evidence>
<keyword evidence="2" id="KW-0472">Membrane</keyword>
<keyword evidence="2" id="KW-0812">Transmembrane</keyword>
<dbReference type="InterPro" id="IPR039567">
    <property type="entry name" value="Gly-zipper"/>
</dbReference>
<gene>
    <name evidence="4" type="ORF">HNQ81_001912</name>
</gene>
<dbReference type="EMBL" id="JACHEO010000009">
    <property type="protein sequence ID" value="MBB5348181.1"/>
    <property type="molecule type" value="Genomic_DNA"/>
</dbReference>
<evidence type="ECO:0000313" key="4">
    <source>
        <dbReference type="EMBL" id="MBB5348181.1"/>
    </source>
</evidence>
<comment type="caution">
    <text evidence="4">The sequence shown here is derived from an EMBL/GenBank/DDBJ whole genome shotgun (WGS) entry which is preliminary data.</text>
</comment>
<proteinExistence type="predicted"/>